<dbReference type="PANTHER" id="PTHR31967">
    <property type="entry name" value="GROUNDHOG (HEDGEHOG-LIKE FAMILY)-RELATED"/>
    <property type="match status" value="1"/>
</dbReference>
<dbReference type="Proteomes" id="UP000887572">
    <property type="component" value="Unplaced"/>
</dbReference>
<sequence>MQQDTFWRRNLFELNLEDNMDNINDNDDIGQQQQHYDLLFDQVGHGKHSQRAGWVNGANFFIRANNQTHAFFEAVADKLAHWYAPDMGIMIHQCNTWETPKCAFIPHKIANSWEWMYTDQRNAPHVIQLDCETDGKTKLQQLARFGFYFTKRDGRTCDPEAVQRTQQIMDKGQVDVGGPVRLSWGRFQFKVYWWLVDYILCTPLIGPYLKTYLPLAGYILTVTIA</sequence>
<keyword evidence="2" id="KW-1185">Reference proteome</keyword>
<evidence type="ECO:0000313" key="3">
    <source>
        <dbReference type="WBParaSite" id="Gr19_v10_g16148.t1"/>
    </source>
</evidence>
<accession>A0A914HCQ5</accession>
<dbReference type="InterPro" id="IPR005069">
    <property type="entry name" value="Nucl-diP-sugar_transferase"/>
</dbReference>
<name>A0A914HCQ5_GLORO</name>
<protein>
    <submittedName>
        <fullName evidence="3">Nucleotide-diphospho-sugar transferase domain-containing protein</fullName>
    </submittedName>
</protein>
<dbReference type="PANTHER" id="PTHR31967:SF10">
    <property type="entry name" value="NUCLEOTIDE-DIPHOSPHO-SUGAR TRANSFERASE DOMAIN-CONTAINING PROTEIN"/>
    <property type="match status" value="1"/>
</dbReference>
<dbReference type="AlphaFoldDB" id="A0A914HCQ5"/>
<organism evidence="2 3">
    <name type="scientific">Globodera rostochiensis</name>
    <name type="common">Golden nematode worm</name>
    <name type="synonym">Heterodera rostochiensis</name>
    <dbReference type="NCBI Taxonomy" id="31243"/>
    <lineage>
        <taxon>Eukaryota</taxon>
        <taxon>Metazoa</taxon>
        <taxon>Ecdysozoa</taxon>
        <taxon>Nematoda</taxon>
        <taxon>Chromadorea</taxon>
        <taxon>Rhabditida</taxon>
        <taxon>Tylenchina</taxon>
        <taxon>Tylenchomorpha</taxon>
        <taxon>Tylenchoidea</taxon>
        <taxon>Heteroderidae</taxon>
        <taxon>Heteroderinae</taxon>
        <taxon>Globodera</taxon>
    </lineage>
</organism>
<evidence type="ECO:0000259" key="1">
    <source>
        <dbReference type="Pfam" id="PF03407"/>
    </source>
</evidence>
<evidence type="ECO:0000313" key="2">
    <source>
        <dbReference type="Proteomes" id="UP000887572"/>
    </source>
</evidence>
<reference evidence="3" key="1">
    <citation type="submission" date="2022-11" db="UniProtKB">
        <authorList>
            <consortium name="WormBaseParasite"/>
        </authorList>
    </citation>
    <scope>IDENTIFICATION</scope>
</reference>
<dbReference type="Pfam" id="PF03407">
    <property type="entry name" value="Nucleotid_trans"/>
    <property type="match status" value="1"/>
</dbReference>
<proteinExistence type="predicted"/>
<feature type="domain" description="Nucleotide-diphospho-sugar transferase" evidence="1">
    <location>
        <begin position="1"/>
        <end position="142"/>
    </location>
</feature>
<dbReference type="WBParaSite" id="Gr19_v10_g16148.t1">
    <property type="protein sequence ID" value="Gr19_v10_g16148.t1"/>
    <property type="gene ID" value="Gr19_v10_g16148"/>
</dbReference>